<evidence type="ECO:0000256" key="6">
    <source>
        <dbReference type="ARBA" id="ARBA00022839"/>
    </source>
</evidence>
<keyword evidence="8" id="KW-1185">Reference proteome</keyword>
<dbReference type="RefSeq" id="XP_010278721.1">
    <property type="nucleotide sequence ID" value="XM_010280419.1"/>
</dbReference>
<evidence type="ECO:0000256" key="3">
    <source>
        <dbReference type="ARBA" id="ARBA00016937"/>
    </source>
</evidence>
<dbReference type="InterPro" id="IPR013087">
    <property type="entry name" value="Znf_C2H2_type"/>
</dbReference>
<keyword evidence="4" id="KW-0540">Nuclease</keyword>
<accession>A0A1U8BFA9</accession>
<dbReference type="GeneID" id="104612826"/>
<dbReference type="AlphaFoldDB" id="A0A1U8BFA9"/>
<dbReference type="SMART" id="SM00479">
    <property type="entry name" value="EXOIII"/>
    <property type="match status" value="1"/>
</dbReference>
<name>A0A1U8BFA9_NELNU</name>
<dbReference type="GO" id="GO:0005634">
    <property type="term" value="C:nucleus"/>
    <property type="evidence" value="ECO:0000318"/>
    <property type="project" value="GO_Central"/>
</dbReference>
<dbReference type="InterPro" id="IPR037431">
    <property type="entry name" value="REX4_DEDDh_dom"/>
</dbReference>
<evidence type="ECO:0000256" key="1">
    <source>
        <dbReference type="ARBA" id="ARBA00004123"/>
    </source>
</evidence>
<dbReference type="InterPro" id="IPR047021">
    <property type="entry name" value="REXO1/3/4-like"/>
</dbReference>
<dbReference type="InterPro" id="IPR013520">
    <property type="entry name" value="Ribonucl_H"/>
</dbReference>
<dbReference type="OMA" id="DIQSGMH"/>
<dbReference type="STRING" id="4432.A0A1U8BFA9"/>
<sequence>MTQRKSSSALVLHIKMAALGFMDLGPGEDPPKTLSVTVRHKCSACFKQYKKKEHLIEHMKVSYHSIHEPKCGACKKHCKSLESLREHLTGPLPKANCSRLFVAQGCNICLNIFESPDALNAHKEMCIFSSPAPIGPLRMPSVDSEMENSGLPSVDNTSQGPQVVAMDCEMVGGGSDGSLDLCARVCLIDENEKVIFHSFVQPLIPVTNYRYDITGLTEEHLRDAMPLNQVQEKIQEILYNGEAIWRMRMEGGKARLLVGHDLEHDLDCLRMNYPDHLLRDTAKYRPLMKTNLVSHSLKYLTKTYLGFEIQSGVHDPYEDCVAAMRLYKRMSAQDHQMEGTLTPDLTQYTQIYTKSFDSWKPKQLEKMSPDELFKISRSSYRCWCLDSRKPTES</sequence>
<evidence type="ECO:0000313" key="8">
    <source>
        <dbReference type="Proteomes" id="UP000189703"/>
    </source>
</evidence>
<dbReference type="SUPFAM" id="SSF53098">
    <property type="entry name" value="Ribonuclease H-like"/>
    <property type="match status" value="1"/>
</dbReference>
<dbReference type="PANTHER" id="PTHR12801">
    <property type="entry name" value="RNA EXONUCLEASE REXO1 / RECO3 FAMILY MEMBER-RELATED"/>
    <property type="match status" value="1"/>
</dbReference>
<dbReference type="eggNOG" id="KOG2249">
    <property type="taxonomic scope" value="Eukaryota"/>
</dbReference>
<dbReference type="GO" id="GO:0006396">
    <property type="term" value="P:RNA processing"/>
    <property type="evidence" value="ECO:0000318"/>
    <property type="project" value="GO_Central"/>
</dbReference>
<dbReference type="OrthoDB" id="8191639at2759"/>
<evidence type="ECO:0000256" key="2">
    <source>
        <dbReference type="ARBA" id="ARBA00010489"/>
    </source>
</evidence>
<dbReference type="InterPro" id="IPR036397">
    <property type="entry name" value="RNaseH_sf"/>
</dbReference>
<keyword evidence="7" id="KW-0539">Nucleus</keyword>
<proteinExistence type="inferred from homology"/>
<evidence type="ECO:0000313" key="9">
    <source>
        <dbReference type="RefSeq" id="XP_010278721.1"/>
    </source>
</evidence>
<gene>
    <name evidence="9" type="primary">LOC104612826</name>
</gene>
<keyword evidence="6" id="KW-0269">Exonuclease</keyword>
<comment type="subcellular location">
    <subcellularLocation>
        <location evidence="1">Nucleus</location>
    </subcellularLocation>
</comment>
<organism evidence="8 9">
    <name type="scientific">Nelumbo nucifera</name>
    <name type="common">Sacred lotus</name>
    <dbReference type="NCBI Taxonomy" id="4432"/>
    <lineage>
        <taxon>Eukaryota</taxon>
        <taxon>Viridiplantae</taxon>
        <taxon>Streptophyta</taxon>
        <taxon>Embryophyta</taxon>
        <taxon>Tracheophyta</taxon>
        <taxon>Spermatophyta</taxon>
        <taxon>Magnoliopsida</taxon>
        <taxon>Proteales</taxon>
        <taxon>Nelumbonaceae</taxon>
        <taxon>Nelumbo</taxon>
    </lineage>
</organism>
<protein>
    <recommendedName>
        <fullName evidence="3">RNA exonuclease 4</fullName>
    </recommendedName>
</protein>
<dbReference type="KEGG" id="nnu:104612826"/>
<evidence type="ECO:0000256" key="4">
    <source>
        <dbReference type="ARBA" id="ARBA00022722"/>
    </source>
</evidence>
<dbReference type="GO" id="GO:0003676">
    <property type="term" value="F:nucleic acid binding"/>
    <property type="evidence" value="ECO:0007669"/>
    <property type="project" value="InterPro"/>
</dbReference>
<dbReference type="GO" id="GO:0008408">
    <property type="term" value="F:3'-5' exonuclease activity"/>
    <property type="evidence" value="ECO:0007669"/>
    <property type="project" value="InterPro"/>
</dbReference>
<dbReference type="GO" id="GO:0004527">
    <property type="term" value="F:exonuclease activity"/>
    <property type="evidence" value="ECO:0000318"/>
    <property type="project" value="GO_Central"/>
</dbReference>
<dbReference type="InterPro" id="IPR012337">
    <property type="entry name" value="RNaseH-like_sf"/>
</dbReference>
<dbReference type="PROSITE" id="PS50157">
    <property type="entry name" value="ZINC_FINGER_C2H2_2"/>
    <property type="match status" value="1"/>
</dbReference>
<comment type="similarity">
    <text evidence="2">Belongs to the REXO4 family.</text>
</comment>
<evidence type="ECO:0000256" key="5">
    <source>
        <dbReference type="ARBA" id="ARBA00022801"/>
    </source>
</evidence>
<keyword evidence="5" id="KW-0378">Hydrolase</keyword>
<dbReference type="Gene3D" id="3.30.420.10">
    <property type="entry name" value="Ribonuclease H-like superfamily/Ribonuclease H"/>
    <property type="match status" value="1"/>
</dbReference>
<dbReference type="Gene3D" id="3.30.160.60">
    <property type="entry name" value="Classic Zinc Finger"/>
    <property type="match status" value="1"/>
</dbReference>
<dbReference type="CDD" id="cd06144">
    <property type="entry name" value="REX4_like"/>
    <property type="match status" value="1"/>
</dbReference>
<dbReference type="Pfam" id="PF00929">
    <property type="entry name" value="RNase_T"/>
    <property type="match status" value="1"/>
</dbReference>
<dbReference type="PANTHER" id="PTHR12801:SF123">
    <property type="entry name" value="RNA EXONUCLEASE 4"/>
    <property type="match status" value="1"/>
</dbReference>
<dbReference type="PROSITE" id="PS00028">
    <property type="entry name" value="ZINC_FINGER_C2H2_1"/>
    <property type="match status" value="1"/>
</dbReference>
<dbReference type="GO" id="GO:0006364">
    <property type="term" value="P:rRNA processing"/>
    <property type="evidence" value="ECO:0007669"/>
    <property type="project" value="InterPro"/>
</dbReference>
<evidence type="ECO:0000256" key="7">
    <source>
        <dbReference type="ARBA" id="ARBA00023242"/>
    </source>
</evidence>
<dbReference type="Proteomes" id="UP000189703">
    <property type="component" value="Unplaced"/>
</dbReference>
<reference evidence="9" key="1">
    <citation type="submission" date="2025-08" db="UniProtKB">
        <authorList>
            <consortium name="RefSeq"/>
        </authorList>
    </citation>
    <scope>IDENTIFICATION</scope>
</reference>